<dbReference type="OrthoDB" id="1637350at2759"/>
<evidence type="ECO:0000259" key="9">
    <source>
        <dbReference type="SMART" id="SM00656"/>
    </source>
</evidence>
<proteinExistence type="inferred from homology"/>
<dbReference type="AlphaFoldDB" id="A0A835LNY3"/>
<dbReference type="EMBL" id="JADFTS010000008">
    <property type="protein sequence ID" value="KAF9594206.1"/>
    <property type="molecule type" value="Genomic_DNA"/>
</dbReference>
<dbReference type="PANTHER" id="PTHR31683">
    <property type="entry name" value="PECTATE LYASE 18-RELATED"/>
    <property type="match status" value="1"/>
</dbReference>
<dbReference type="InterPro" id="IPR045032">
    <property type="entry name" value="PEL"/>
</dbReference>
<evidence type="ECO:0000256" key="4">
    <source>
        <dbReference type="ARBA" id="ARBA00022723"/>
    </source>
</evidence>
<comment type="pathway">
    <text evidence="2 8">Glycan metabolism; pectin degradation; 2-dehydro-3-deoxy-D-gluconate from pectin: step 2/5.</text>
</comment>
<keyword evidence="5 8" id="KW-0732">Signal</keyword>
<dbReference type="EC" id="4.2.2.2" evidence="3 8"/>
<comment type="similarity">
    <text evidence="8">Belongs to the polysaccharide lyase 1 family.</text>
</comment>
<dbReference type="InterPro" id="IPR018082">
    <property type="entry name" value="AmbAllergen"/>
</dbReference>
<dbReference type="InterPro" id="IPR002022">
    <property type="entry name" value="Pec_lyase"/>
</dbReference>
<keyword evidence="4 8" id="KW-0479">Metal-binding</keyword>
<accession>A0A835LNY3</accession>
<evidence type="ECO:0000256" key="6">
    <source>
        <dbReference type="ARBA" id="ARBA00022837"/>
    </source>
</evidence>
<evidence type="ECO:0000256" key="8">
    <source>
        <dbReference type="RuleBase" id="RU361123"/>
    </source>
</evidence>
<protein>
    <recommendedName>
        <fullName evidence="3 8">Pectate lyase</fullName>
        <ecNumber evidence="3 8">4.2.2.2</ecNumber>
    </recommendedName>
</protein>
<keyword evidence="7 8" id="KW-0456">Lyase</keyword>
<dbReference type="UniPathway" id="UPA00545">
    <property type="reaction ID" value="UER00824"/>
</dbReference>
<dbReference type="InterPro" id="IPR011050">
    <property type="entry name" value="Pectin_lyase_fold/virulence"/>
</dbReference>
<reference evidence="10 11" key="1">
    <citation type="submission" date="2020-10" db="EMBL/GenBank/DDBJ databases">
        <title>The Coptis chinensis genome and diversification of protoberbering-type alkaloids.</title>
        <authorList>
            <person name="Wang B."/>
            <person name="Shu S."/>
            <person name="Song C."/>
            <person name="Liu Y."/>
        </authorList>
    </citation>
    <scope>NUCLEOTIDE SEQUENCE [LARGE SCALE GENOMIC DNA]</scope>
    <source>
        <strain evidence="10">HL-2020</strain>
        <tissue evidence="10">Leaf</tissue>
    </source>
</reference>
<dbReference type="GO" id="GO:0045490">
    <property type="term" value="P:pectin catabolic process"/>
    <property type="evidence" value="ECO:0007669"/>
    <property type="project" value="UniProtKB-UniPathway"/>
</dbReference>
<evidence type="ECO:0000313" key="10">
    <source>
        <dbReference type="EMBL" id="KAF9594206.1"/>
    </source>
</evidence>
<evidence type="ECO:0000256" key="5">
    <source>
        <dbReference type="ARBA" id="ARBA00022729"/>
    </source>
</evidence>
<name>A0A835LNY3_9MAGN</name>
<feature type="domain" description="Pectate lyase" evidence="9">
    <location>
        <begin position="146"/>
        <end position="331"/>
    </location>
</feature>
<comment type="cofactor">
    <cofactor evidence="8">
        <name>Ca(2+)</name>
        <dbReference type="ChEBI" id="CHEBI:29108"/>
    </cofactor>
    <text evidence="8">Binds 1 Ca(2+) ion. Required for its activity.</text>
</comment>
<dbReference type="GO" id="GO:0030570">
    <property type="term" value="F:pectate lyase activity"/>
    <property type="evidence" value="ECO:0007669"/>
    <property type="project" value="UniProtKB-EC"/>
</dbReference>
<dbReference type="GO" id="GO:0046872">
    <property type="term" value="F:metal ion binding"/>
    <property type="evidence" value="ECO:0007669"/>
    <property type="project" value="UniProtKB-KW"/>
</dbReference>
<comment type="caution">
    <text evidence="10">The sequence shown here is derived from an EMBL/GenBank/DDBJ whole genome shotgun (WGS) entry which is preliminary data.</text>
</comment>
<dbReference type="Proteomes" id="UP000631114">
    <property type="component" value="Unassembled WGS sequence"/>
</dbReference>
<dbReference type="Pfam" id="PF00544">
    <property type="entry name" value="Pectate_lyase_4"/>
    <property type="match status" value="1"/>
</dbReference>
<evidence type="ECO:0000256" key="7">
    <source>
        <dbReference type="ARBA" id="ARBA00023239"/>
    </source>
</evidence>
<evidence type="ECO:0000256" key="2">
    <source>
        <dbReference type="ARBA" id="ARBA00005220"/>
    </source>
</evidence>
<gene>
    <name evidence="10" type="ORF">IFM89_028863</name>
</gene>
<organism evidence="10 11">
    <name type="scientific">Coptis chinensis</name>
    <dbReference type="NCBI Taxonomy" id="261450"/>
    <lineage>
        <taxon>Eukaryota</taxon>
        <taxon>Viridiplantae</taxon>
        <taxon>Streptophyta</taxon>
        <taxon>Embryophyta</taxon>
        <taxon>Tracheophyta</taxon>
        <taxon>Spermatophyta</taxon>
        <taxon>Magnoliopsida</taxon>
        <taxon>Ranunculales</taxon>
        <taxon>Ranunculaceae</taxon>
        <taxon>Coptidoideae</taxon>
        <taxon>Coptis</taxon>
    </lineage>
</organism>
<feature type="signal peptide" evidence="8">
    <location>
        <begin position="1"/>
        <end position="23"/>
    </location>
</feature>
<evidence type="ECO:0000313" key="11">
    <source>
        <dbReference type="Proteomes" id="UP000631114"/>
    </source>
</evidence>
<dbReference type="SMART" id="SM00656">
    <property type="entry name" value="Amb_all"/>
    <property type="match status" value="1"/>
</dbReference>
<evidence type="ECO:0000256" key="3">
    <source>
        <dbReference type="ARBA" id="ARBA00012272"/>
    </source>
</evidence>
<dbReference type="PRINTS" id="PR00807">
    <property type="entry name" value="AMBALLERGEN"/>
</dbReference>
<keyword evidence="6 8" id="KW-0106">Calcium</keyword>
<dbReference type="InterPro" id="IPR012334">
    <property type="entry name" value="Pectin_lyas_fold"/>
</dbReference>
<evidence type="ECO:0000256" key="1">
    <source>
        <dbReference type="ARBA" id="ARBA00000695"/>
    </source>
</evidence>
<sequence length="483" mass="53120">MLHNIHIFLILLFLSFFTAKTTATNFNFTLSHQYTDPETVVQELQRRVNESVLKRQMSGVYEMDQQPCQTGNPIDDCWRCDSNWQANRQSLADCGIGFGHDALGGKGGEMYVVTDSSDNDPEKPAPGTLRFATVQTRPVWITFSSNMIIKLKQELIITSFKTIDGRGADVHITGAGCISILNVNNVIVHDIHIHHCTPSKGSRKSDGDGITVLGSKNIWVDHCSLSYCTDGLIDVTEGSTGVTISNNFFSHHDKVMLLGHSDKYDGDRGMQVTVAFNHFGENLVERMPRCRWGYFHVVNNDYTQWGEYAVGGSASPTINSQGNRFIAPSNPNAKEVTARMDTDKSEWSKWNWRTDGDIMVNGAFFVPSGDGLGVKYALASSLDPRSAGLIDQLTMNAGVFGDNNRDHNVNPSPYGGGSSTGIGPGEGGGVVGDPNYYGMIYGSQASTTPSLFKSLVIISWQVHPFVMGLNLTLVRYIPLPWWD</sequence>
<dbReference type="SUPFAM" id="SSF51126">
    <property type="entry name" value="Pectin lyase-like"/>
    <property type="match status" value="1"/>
</dbReference>
<keyword evidence="11" id="KW-1185">Reference proteome</keyword>
<dbReference type="PANTHER" id="PTHR31683:SF197">
    <property type="entry name" value="PECTATE LYASE"/>
    <property type="match status" value="1"/>
</dbReference>
<feature type="chain" id="PRO_5033100914" description="Pectate lyase" evidence="8">
    <location>
        <begin position="24"/>
        <end position="483"/>
    </location>
</feature>
<comment type="catalytic activity">
    <reaction evidence="1 8">
        <text>Eliminative cleavage of (1-&gt;4)-alpha-D-galacturonan to give oligosaccharides with 4-deoxy-alpha-D-galact-4-enuronosyl groups at their non-reducing ends.</text>
        <dbReference type="EC" id="4.2.2.2"/>
    </reaction>
</comment>
<dbReference type="Gene3D" id="2.160.20.10">
    <property type="entry name" value="Single-stranded right-handed beta-helix, Pectin lyase-like"/>
    <property type="match status" value="1"/>
</dbReference>